<sequence length="125" mass="14669">MHRYITLLLLPLFTLYLSLVTPTIKQKRNDNLITPLYPHSPYSYKLLHLLQVELLILIRCDDELSLYHRGYTCSTSTLSYRVVIWIVAYLGSCALMTRIRGKWGSDHQRCVYHLSQYSVLSFKTD</sequence>
<feature type="chain" id="PRO_5022012548" evidence="2">
    <location>
        <begin position="21"/>
        <end position="125"/>
    </location>
</feature>
<dbReference type="GeneID" id="41039183"/>
<accession>A0A513X012</accession>
<keyword evidence="1" id="KW-1133">Transmembrane helix</keyword>
<dbReference type="AlphaFoldDB" id="A0A513X012"/>
<keyword evidence="2" id="KW-0732">Signal</keyword>
<proteinExistence type="predicted"/>
<evidence type="ECO:0000256" key="2">
    <source>
        <dbReference type="SAM" id="SignalP"/>
    </source>
</evidence>
<keyword evidence="3" id="KW-0496">Mitochondrion</keyword>
<name>A0A513X012_9BASI</name>
<evidence type="ECO:0000313" key="3">
    <source>
        <dbReference type="EMBL" id="QDH07273.1"/>
    </source>
</evidence>
<dbReference type="RefSeq" id="YP_009681224.1">
    <property type="nucleotide sequence ID" value="NC_044121.1"/>
</dbReference>
<evidence type="ECO:0000256" key="1">
    <source>
        <dbReference type="SAM" id="Phobius"/>
    </source>
</evidence>
<geneLocation type="mitochondrion" evidence="3"/>
<gene>
    <name evidence="3" type="primary">orf125</name>
</gene>
<organism evidence="3">
    <name type="scientific">Austropuccinia psidii</name>
    <dbReference type="NCBI Taxonomy" id="181123"/>
    <lineage>
        <taxon>Eukaryota</taxon>
        <taxon>Fungi</taxon>
        <taxon>Dikarya</taxon>
        <taxon>Basidiomycota</taxon>
        <taxon>Pucciniomycotina</taxon>
        <taxon>Pucciniomycetes</taxon>
        <taxon>Pucciniales</taxon>
        <taxon>Sphaerophragmiaceae</taxon>
        <taxon>Austropuccinia</taxon>
    </lineage>
</organism>
<keyword evidence="1" id="KW-0472">Membrane</keyword>
<reference evidence="3" key="1">
    <citation type="journal article" date="2019" name="Fungal Genet. Biol.">
        <title>The unrevealing high variability on non conserved core of Austropuccinia psidii and other rust mitochondrial genomes.</title>
        <authorList>
            <person name="de Almeida J.R."/>
            <person name="Riano Pachon D.M."/>
            <person name="Franceschine L.M."/>
            <person name="Batista dos Santos I."/>
            <person name="da Silva Lopes M."/>
            <person name="Avelino de Andrade P."/>
            <person name="de Barros Monteiro-Vitorello C."/>
            <person name="Labate C.A."/>
            <person name="Quecine M.C."/>
        </authorList>
    </citation>
    <scope>NUCLEOTIDE SEQUENCE</scope>
    <source>
        <strain evidence="3">MF-1</strain>
    </source>
</reference>
<feature type="signal peptide" evidence="2">
    <location>
        <begin position="1"/>
        <end position="20"/>
    </location>
</feature>
<protein>
    <submittedName>
        <fullName evidence="3">Uncharacterized protein</fullName>
    </submittedName>
</protein>
<feature type="transmembrane region" description="Helical" evidence="1">
    <location>
        <begin position="78"/>
        <end position="99"/>
    </location>
</feature>
<dbReference type="EMBL" id="MN018834">
    <property type="protein sequence ID" value="QDH07273.1"/>
    <property type="molecule type" value="Genomic_DNA"/>
</dbReference>
<keyword evidence="1" id="KW-0812">Transmembrane</keyword>